<dbReference type="EMBL" id="VOBR01000018">
    <property type="protein sequence ID" value="TWP48857.1"/>
    <property type="molecule type" value="Genomic_DNA"/>
</dbReference>
<dbReference type="GO" id="GO:0006526">
    <property type="term" value="P:L-arginine biosynthetic process"/>
    <property type="evidence" value="ECO:0007669"/>
    <property type="project" value="TreeGrafter"/>
</dbReference>
<gene>
    <name evidence="9" type="ORF">FKR81_26555</name>
</gene>
<dbReference type="NCBIfam" id="NF010659">
    <property type="entry name" value="PRK14058.1-1"/>
    <property type="match status" value="1"/>
</dbReference>
<keyword evidence="3" id="KW-0547">Nucleotide-binding</keyword>
<dbReference type="GO" id="GO:0003991">
    <property type="term" value="F:acetylglutamate kinase activity"/>
    <property type="evidence" value="ECO:0007669"/>
    <property type="project" value="TreeGrafter"/>
</dbReference>
<dbReference type="GO" id="GO:0005737">
    <property type="term" value="C:cytoplasm"/>
    <property type="evidence" value="ECO:0007669"/>
    <property type="project" value="InterPro"/>
</dbReference>
<evidence type="ECO:0000313" key="9">
    <source>
        <dbReference type="EMBL" id="TWP48857.1"/>
    </source>
</evidence>
<keyword evidence="2" id="KW-0808">Transferase</keyword>
<dbReference type="NCBIfam" id="TIGR00761">
    <property type="entry name" value="argB"/>
    <property type="match status" value="1"/>
</dbReference>
<dbReference type="RefSeq" id="WP_146355605.1">
    <property type="nucleotide sequence ID" value="NZ_VOBR01000018.1"/>
</dbReference>
<evidence type="ECO:0000256" key="4">
    <source>
        <dbReference type="ARBA" id="ARBA00022777"/>
    </source>
</evidence>
<evidence type="ECO:0000256" key="2">
    <source>
        <dbReference type="ARBA" id="ARBA00022679"/>
    </source>
</evidence>
<name>A0A563ENJ1_9PSEU</name>
<evidence type="ECO:0000259" key="8">
    <source>
        <dbReference type="Pfam" id="PF00696"/>
    </source>
</evidence>
<accession>A0A563ENJ1</accession>
<reference evidence="9 10" key="1">
    <citation type="submission" date="2019-07" db="EMBL/GenBank/DDBJ databases">
        <title>Lentzea xizangensis sp. nov., isolated from Qinghai-Tibetan Plateau Soils.</title>
        <authorList>
            <person name="Huang J."/>
        </authorList>
    </citation>
    <scope>NUCLEOTIDE SEQUENCE [LARGE SCALE GENOMIC DNA]</scope>
    <source>
        <strain evidence="9 10">FXJ1.1311</strain>
    </source>
</reference>
<keyword evidence="4 9" id="KW-0418">Kinase</keyword>
<dbReference type="PIRSF" id="PIRSF000728">
    <property type="entry name" value="NAGK"/>
    <property type="match status" value="1"/>
</dbReference>
<dbReference type="PANTHER" id="PTHR23342:SF20">
    <property type="entry name" value="[LYSW]-AMINOADIPATE KINASE"/>
    <property type="match status" value="1"/>
</dbReference>
<sequence>MPSTASTSPTVSTRPLGSGSPDSTRSERYVIKVGGSLGADMSRACADIRALVDAGCSVVVVHGGGAESDKLAAELGRPPRYLTSTKGRRSRYTDASQLDVLTLGMLGRVKPPLLVELLGMGVNAVGLSGVDGGLVTARRNPPVRVVVDGEERVVRDDLSGRITSVNPRLVRTLLDAGYVPVVSPPALDPVAGPLNVDADRFAAELAMAMEADWLIILSNVPGLLRDQDDPSSLVSSIPVGELPAYLDLAGGRMKVKLRSAGDACAAGVRHVVLADGRHSSPVLAARAGTGTTFVGGTG</sequence>
<evidence type="ECO:0000256" key="6">
    <source>
        <dbReference type="ARBA" id="ARBA00029440"/>
    </source>
</evidence>
<feature type="domain" description="Aspartate/glutamate/uridylate kinase" evidence="8">
    <location>
        <begin position="28"/>
        <end position="274"/>
    </location>
</feature>
<dbReference type="SUPFAM" id="SSF53633">
    <property type="entry name" value="Carbamate kinase-like"/>
    <property type="match status" value="1"/>
</dbReference>
<dbReference type="InterPro" id="IPR004662">
    <property type="entry name" value="AcgluKinase_fam"/>
</dbReference>
<dbReference type="OrthoDB" id="9803155at2"/>
<organism evidence="9 10">
    <name type="scientific">Lentzea tibetensis</name>
    <dbReference type="NCBI Taxonomy" id="2591470"/>
    <lineage>
        <taxon>Bacteria</taxon>
        <taxon>Bacillati</taxon>
        <taxon>Actinomycetota</taxon>
        <taxon>Actinomycetes</taxon>
        <taxon>Pseudonocardiales</taxon>
        <taxon>Pseudonocardiaceae</taxon>
        <taxon>Lentzea</taxon>
    </lineage>
</organism>
<keyword evidence="5" id="KW-0067">ATP-binding</keyword>
<keyword evidence="10" id="KW-1185">Reference proteome</keyword>
<dbReference type="Proteomes" id="UP000316639">
    <property type="component" value="Unassembled WGS sequence"/>
</dbReference>
<proteinExistence type="predicted"/>
<evidence type="ECO:0000256" key="3">
    <source>
        <dbReference type="ARBA" id="ARBA00022741"/>
    </source>
</evidence>
<dbReference type="InterPro" id="IPR001057">
    <property type="entry name" value="Glu/AcGlu_kinase"/>
</dbReference>
<comment type="pathway">
    <text evidence="6">Amino-acid biosynthesis.</text>
</comment>
<evidence type="ECO:0000256" key="1">
    <source>
        <dbReference type="ARBA" id="ARBA00022605"/>
    </source>
</evidence>
<dbReference type="Pfam" id="PF00696">
    <property type="entry name" value="AA_kinase"/>
    <property type="match status" value="1"/>
</dbReference>
<dbReference type="PRINTS" id="PR00474">
    <property type="entry name" value="GLU5KINASE"/>
</dbReference>
<dbReference type="InterPro" id="IPR001048">
    <property type="entry name" value="Asp/Glu/Uridylate_kinase"/>
</dbReference>
<dbReference type="AlphaFoldDB" id="A0A563ENJ1"/>
<dbReference type="Gene3D" id="3.40.1160.10">
    <property type="entry name" value="Acetylglutamate kinase-like"/>
    <property type="match status" value="1"/>
</dbReference>
<keyword evidence="1" id="KW-0028">Amino-acid biosynthesis</keyword>
<dbReference type="GO" id="GO:0005524">
    <property type="term" value="F:ATP binding"/>
    <property type="evidence" value="ECO:0007669"/>
    <property type="project" value="UniProtKB-KW"/>
</dbReference>
<feature type="region of interest" description="Disordered" evidence="7">
    <location>
        <begin position="1"/>
        <end position="25"/>
    </location>
</feature>
<feature type="compositionally biased region" description="Low complexity" evidence="7">
    <location>
        <begin position="1"/>
        <end position="15"/>
    </location>
</feature>
<comment type="caution">
    <text evidence="9">The sequence shown here is derived from an EMBL/GenBank/DDBJ whole genome shotgun (WGS) entry which is preliminary data.</text>
</comment>
<dbReference type="PANTHER" id="PTHR23342">
    <property type="entry name" value="N-ACETYLGLUTAMATE SYNTHASE"/>
    <property type="match status" value="1"/>
</dbReference>
<protein>
    <submittedName>
        <fullName evidence="9">[LysW]-aminoadipate kinase</fullName>
    </submittedName>
</protein>
<dbReference type="InterPro" id="IPR036393">
    <property type="entry name" value="AceGlu_kinase-like_sf"/>
</dbReference>
<evidence type="ECO:0000313" key="10">
    <source>
        <dbReference type="Proteomes" id="UP000316639"/>
    </source>
</evidence>
<evidence type="ECO:0000256" key="5">
    <source>
        <dbReference type="ARBA" id="ARBA00022840"/>
    </source>
</evidence>
<evidence type="ECO:0000256" key="7">
    <source>
        <dbReference type="SAM" id="MobiDB-lite"/>
    </source>
</evidence>